<evidence type="ECO:0000313" key="1">
    <source>
        <dbReference type="EMBL" id="KDR19657.1"/>
    </source>
</evidence>
<name>A0A067R7Z0_ZOONE</name>
<keyword evidence="2" id="KW-1185">Reference proteome</keyword>
<sequence length="103" mass="11573">MVGIKVNSTPNHHYFTGLKLHATAFTNSDSFSHHFYAITKVLDCRQQTTVDTGHSKCVNMLHVFSGKSLLRQSKTKSDDVNPTVKKVKLSHYMLSRHLGGEET</sequence>
<dbReference type="AlphaFoldDB" id="A0A067R7Z0"/>
<proteinExistence type="predicted"/>
<protein>
    <submittedName>
        <fullName evidence="1">Uncharacterized protein</fullName>
    </submittedName>
</protein>
<evidence type="ECO:0000313" key="2">
    <source>
        <dbReference type="Proteomes" id="UP000027135"/>
    </source>
</evidence>
<reference evidence="1 2" key="1">
    <citation type="journal article" date="2014" name="Nat. Commun.">
        <title>Molecular traces of alternative social organization in a termite genome.</title>
        <authorList>
            <person name="Terrapon N."/>
            <person name="Li C."/>
            <person name="Robertson H.M."/>
            <person name="Ji L."/>
            <person name="Meng X."/>
            <person name="Booth W."/>
            <person name="Chen Z."/>
            <person name="Childers C.P."/>
            <person name="Glastad K.M."/>
            <person name="Gokhale K."/>
            <person name="Gowin J."/>
            <person name="Gronenberg W."/>
            <person name="Hermansen R.A."/>
            <person name="Hu H."/>
            <person name="Hunt B.G."/>
            <person name="Huylmans A.K."/>
            <person name="Khalil S.M."/>
            <person name="Mitchell R.D."/>
            <person name="Munoz-Torres M.C."/>
            <person name="Mustard J.A."/>
            <person name="Pan H."/>
            <person name="Reese J.T."/>
            <person name="Scharf M.E."/>
            <person name="Sun F."/>
            <person name="Vogel H."/>
            <person name="Xiao J."/>
            <person name="Yang W."/>
            <person name="Yang Z."/>
            <person name="Yang Z."/>
            <person name="Zhou J."/>
            <person name="Zhu J."/>
            <person name="Brent C.S."/>
            <person name="Elsik C.G."/>
            <person name="Goodisman M.A."/>
            <person name="Liberles D.A."/>
            <person name="Roe R.M."/>
            <person name="Vargo E.L."/>
            <person name="Vilcinskas A."/>
            <person name="Wang J."/>
            <person name="Bornberg-Bauer E."/>
            <person name="Korb J."/>
            <person name="Zhang G."/>
            <person name="Liebig J."/>
        </authorList>
    </citation>
    <scope>NUCLEOTIDE SEQUENCE [LARGE SCALE GENOMIC DNA]</scope>
    <source>
        <tissue evidence="1">Whole organism</tissue>
    </source>
</reference>
<dbReference type="EMBL" id="KK852639">
    <property type="protein sequence ID" value="KDR19657.1"/>
    <property type="molecule type" value="Genomic_DNA"/>
</dbReference>
<accession>A0A067R7Z0</accession>
<dbReference type="InParanoid" id="A0A067R7Z0"/>
<gene>
    <name evidence="1" type="ORF">L798_06178</name>
</gene>
<dbReference type="Proteomes" id="UP000027135">
    <property type="component" value="Unassembled WGS sequence"/>
</dbReference>
<organism evidence="1 2">
    <name type="scientific">Zootermopsis nevadensis</name>
    <name type="common">Dampwood termite</name>
    <dbReference type="NCBI Taxonomy" id="136037"/>
    <lineage>
        <taxon>Eukaryota</taxon>
        <taxon>Metazoa</taxon>
        <taxon>Ecdysozoa</taxon>
        <taxon>Arthropoda</taxon>
        <taxon>Hexapoda</taxon>
        <taxon>Insecta</taxon>
        <taxon>Pterygota</taxon>
        <taxon>Neoptera</taxon>
        <taxon>Polyneoptera</taxon>
        <taxon>Dictyoptera</taxon>
        <taxon>Blattodea</taxon>
        <taxon>Blattoidea</taxon>
        <taxon>Termitoidae</taxon>
        <taxon>Termopsidae</taxon>
        <taxon>Zootermopsis</taxon>
    </lineage>
</organism>